<keyword evidence="2" id="KW-1185">Reference proteome</keyword>
<organism evidence="1 2">
    <name type="scientific">Vagococcus silagei</name>
    <dbReference type="NCBI Taxonomy" id="2508885"/>
    <lineage>
        <taxon>Bacteria</taxon>
        <taxon>Bacillati</taxon>
        <taxon>Bacillota</taxon>
        <taxon>Bacilli</taxon>
        <taxon>Lactobacillales</taxon>
        <taxon>Enterococcaceae</taxon>
        <taxon>Vagococcus</taxon>
    </lineage>
</organism>
<proteinExistence type="predicted"/>
<dbReference type="InterPro" id="IPR010434">
    <property type="entry name" value="DUF1033"/>
</dbReference>
<name>A0A4S3B469_9ENTE</name>
<evidence type="ECO:0000313" key="1">
    <source>
        <dbReference type="EMBL" id="THB61602.1"/>
    </source>
</evidence>
<dbReference type="EMBL" id="SDGV01000010">
    <property type="protein sequence ID" value="THB61602.1"/>
    <property type="molecule type" value="Genomic_DNA"/>
</dbReference>
<gene>
    <name evidence="1" type="ORF">ESZ54_03885</name>
</gene>
<accession>A0A4S3B469</accession>
<dbReference type="RefSeq" id="WP_136136375.1">
    <property type="nucleotide sequence ID" value="NZ_SDGV01000010.1"/>
</dbReference>
<dbReference type="OrthoDB" id="2389779at2"/>
<dbReference type="Proteomes" id="UP000310506">
    <property type="component" value="Unassembled WGS sequence"/>
</dbReference>
<dbReference type="Pfam" id="PF06279">
    <property type="entry name" value="DUF1033"/>
    <property type="match status" value="1"/>
</dbReference>
<evidence type="ECO:0000313" key="2">
    <source>
        <dbReference type="Proteomes" id="UP000310506"/>
    </source>
</evidence>
<dbReference type="AlphaFoldDB" id="A0A4S3B469"/>
<sequence>MYQVVTMYSENEPWWFFDDWQQDVTETMSFEAFSDAEHYFLEKYRDYQEKHDELRCKDPYLVAFWNEGDTIYCEDCDDELQAFTGLMLLYNHKKLDDGDNNNHETTHYSGKAKCCQRLSKSARRDTNE</sequence>
<reference evidence="1 2" key="1">
    <citation type="submission" date="2019-01" db="EMBL/GenBank/DDBJ databases">
        <title>Vagococcus silagei sp. nov. isolated from brewer's grain.</title>
        <authorList>
            <person name="Guu J.-R."/>
        </authorList>
    </citation>
    <scope>NUCLEOTIDE SEQUENCE [LARGE SCALE GENOMIC DNA]</scope>
    <source>
        <strain evidence="1 2">2B-2</strain>
    </source>
</reference>
<comment type="caution">
    <text evidence="1">The sequence shown here is derived from an EMBL/GenBank/DDBJ whole genome shotgun (WGS) entry which is preliminary data.</text>
</comment>
<protein>
    <submittedName>
        <fullName evidence="1">DUF1033 family protein</fullName>
    </submittedName>
</protein>